<organism evidence="2 3">
    <name type="scientific">Helicobacter saguini</name>
    <dbReference type="NCBI Taxonomy" id="1548018"/>
    <lineage>
        <taxon>Bacteria</taxon>
        <taxon>Pseudomonadati</taxon>
        <taxon>Campylobacterota</taxon>
        <taxon>Epsilonproteobacteria</taxon>
        <taxon>Campylobacterales</taxon>
        <taxon>Helicobacteraceae</taxon>
        <taxon>Helicobacter</taxon>
    </lineage>
</organism>
<reference evidence="2 3" key="1">
    <citation type="journal article" date="2014" name="Genome Announc.">
        <title>Draft genome sequences of eight enterohepatic helicobacter species isolated from both laboratory and wild rodents.</title>
        <authorList>
            <person name="Sheh A."/>
            <person name="Shen Z."/>
            <person name="Fox J.G."/>
        </authorList>
    </citation>
    <scope>NUCLEOTIDE SEQUENCE [LARGE SCALE GENOMIC DNA]</scope>
    <source>
        <strain evidence="2 3">MIT 97-6194</strain>
    </source>
</reference>
<comment type="caution">
    <text evidence="2">The sequence shown here is derived from an EMBL/GenBank/DDBJ whole genome shotgun (WGS) entry which is preliminary data.</text>
</comment>
<sequence>MKKVKKSKKQIVQELEKEFVGFYEMRNELSEMNINIQRREFNKKLKFICKKLDIAYFLLPYRFGFYNAIESKNKQKVLEYILRNKGE</sequence>
<dbReference type="EMBL" id="QBIU01000002">
    <property type="protein sequence ID" value="MWV70246.1"/>
    <property type="molecule type" value="Genomic_DNA"/>
</dbReference>
<name>A0A347VQ80_9HELI</name>
<dbReference type="STRING" id="1548018.LS64_01285"/>
<protein>
    <submittedName>
        <fullName evidence="2">Uncharacterized protein</fullName>
    </submittedName>
</protein>
<keyword evidence="3" id="KW-1185">Reference proteome</keyword>
<proteinExistence type="predicted"/>
<dbReference type="Proteomes" id="UP000029714">
    <property type="component" value="Unassembled WGS sequence"/>
</dbReference>
<reference evidence="2 3" key="2">
    <citation type="journal article" date="2016" name="Infect. Immun.">
        <title>Helicobacter saguini, a Novel Helicobacter Isolated from Cotton-Top Tamarins with Ulcerative Colitis, Has Proinflammatory Properties and Induces Typhlocolitis and Dysplasia in Gnotobiotic IL-10-/- Mice.</title>
        <authorList>
            <person name="Shen Z."/>
            <person name="Mannion A."/>
            <person name="Whary M.T."/>
            <person name="Muthupalani S."/>
            <person name="Sheh A."/>
            <person name="Feng Y."/>
            <person name="Gong G."/>
            <person name="Vandamme P."/>
            <person name="Holcombe H.R."/>
            <person name="Paster B.J."/>
            <person name="Fox J.G."/>
        </authorList>
    </citation>
    <scope>NUCLEOTIDE SEQUENCE [LARGE SCALE GENOMIC DNA]</scope>
    <source>
        <strain evidence="2 3">MIT 97-6194</strain>
    </source>
</reference>
<reference evidence="2" key="3">
    <citation type="submission" date="2018-04" db="EMBL/GenBank/DDBJ databases">
        <authorList>
            <person name="Sheh A."/>
            <person name="Shen Z."/>
            <person name="Mannion A.J."/>
            <person name="Fox J.G."/>
        </authorList>
    </citation>
    <scope>NUCLEOTIDE SEQUENCE</scope>
    <source>
        <strain evidence="2">MIT 97-6194</strain>
    </source>
</reference>
<evidence type="ECO:0000313" key="3">
    <source>
        <dbReference type="Proteomes" id="UP000029714"/>
    </source>
</evidence>
<dbReference type="EMBL" id="JRMP02000003">
    <property type="protein sequence ID" value="TLD95211.1"/>
    <property type="molecule type" value="Genomic_DNA"/>
</dbReference>
<evidence type="ECO:0000313" key="4">
    <source>
        <dbReference type="Proteomes" id="UP000477070"/>
    </source>
</evidence>
<reference evidence="1 4" key="4">
    <citation type="submission" date="2019-12" db="EMBL/GenBank/DDBJ databases">
        <title>Multi-Generational Helicobacter saguini Isolates.</title>
        <authorList>
            <person name="Mannion A."/>
            <person name="Shen Z."/>
            <person name="Fox J.G."/>
        </authorList>
    </citation>
    <scope>NUCLEOTIDE SEQUENCE [LARGE SCALE GENOMIC DNA]</scope>
    <source>
        <strain evidence="1">16-048</strain>
        <strain evidence="4">16-048 (F4)</strain>
    </source>
</reference>
<dbReference type="Proteomes" id="UP000477070">
    <property type="component" value="Unassembled WGS sequence"/>
</dbReference>
<evidence type="ECO:0000313" key="1">
    <source>
        <dbReference type="EMBL" id="MWV70246.1"/>
    </source>
</evidence>
<evidence type="ECO:0000313" key="2">
    <source>
        <dbReference type="EMBL" id="TLD95211.1"/>
    </source>
</evidence>
<gene>
    <name evidence="1" type="ORF">DCO61_09600</name>
    <name evidence="2" type="ORF">LS64_002270</name>
</gene>
<dbReference type="AlphaFoldDB" id="A0A347VQ80"/>
<dbReference type="RefSeq" id="WP_034569587.1">
    <property type="nucleotide sequence ID" value="NZ_JRMP02000003.1"/>
</dbReference>
<accession>A0A347VQ80</accession>